<keyword evidence="3" id="KW-1185">Reference proteome</keyword>
<name>R7UB87_CAPTE</name>
<dbReference type="AlphaFoldDB" id="R7UB87"/>
<gene>
    <name evidence="1" type="ORF">CAPTEDRAFT_213495</name>
</gene>
<dbReference type="EMBL" id="AMQN01045572">
    <property type="status" value="NOT_ANNOTATED_CDS"/>
    <property type="molecule type" value="Genomic_DNA"/>
</dbReference>
<reference evidence="2" key="3">
    <citation type="submission" date="2015-06" db="UniProtKB">
        <authorList>
            <consortium name="EnsemblMetazoa"/>
        </authorList>
    </citation>
    <scope>IDENTIFICATION</scope>
</reference>
<reference evidence="1 3" key="2">
    <citation type="journal article" date="2013" name="Nature">
        <title>Insights into bilaterian evolution from three spiralian genomes.</title>
        <authorList>
            <person name="Simakov O."/>
            <person name="Marletaz F."/>
            <person name="Cho S.J."/>
            <person name="Edsinger-Gonzales E."/>
            <person name="Havlak P."/>
            <person name="Hellsten U."/>
            <person name="Kuo D.H."/>
            <person name="Larsson T."/>
            <person name="Lv J."/>
            <person name="Arendt D."/>
            <person name="Savage R."/>
            <person name="Osoegawa K."/>
            <person name="de Jong P."/>
            <person name="Grimwood J."/>
            <person name="Chapman J.A."/>
            <person name="Shapiro H."/>
            <person name="Aerts A."/>
            <person name="Otillar R.P."/>
            <person name="Terry A.Y."/>
            <person name="Boore J.L."/>
            <person name="Grigoriev I.V."/>
            <person name="Lindberg D.R."/>
            <person name="Seaver E.C."/>
            <person name="Weisblat D.A."/>
            <person name="Putnam N.H."/>
            <person name="Rokhsar D.S."/>
        </authorList>
    </citation>
    <scope>NUCLEOTIDE SEQUENCE</scope>
    <source>
        <strain evidence="1 3">I ESC-2004</strain>
    </source>
</reference>
<sequence length="387" mass="42088">MGPAYREVKFVNCLVVGTDTCYIGIASNINIASLDNPQSIKTYQLLYSRDITANPGICQSNQLMCEGTLSEYVSLEKLTIPGIQHSTYGSVVLFNCPAKDNVTCYSKVGGEDACQKSRDNICATGYEYREKPSDTMELTVEAGASNVVYGTYNHVVGSCILESCYIPIDQEEKLTDWSDQDVQDFVQEASSDSFVVNRCNKNALLCAEMPANVDLISREHTLEDHSVLGKVTLFSCPAKSDAPCYIQEGNNAQSCYSSPSEICGENAIYQSSPSSDRAFNFEQINYGAYHQISVSCPASIKASDCYLSSKSKGDFSASSNPNDSPPYMRNGAELLTSSMDLSSSCEGTENDVCADGSLESDGNIYAVFPEEGSYREVKFVTCPAVEK</sequence>
<proteinExistence type="predicted"/>
<reference evidence="3" key="1">
    <citation type="submission" date="2012-12" db="EMBL/GenBank/DDBJ databases">
        <authorList>
            <person name="Hellsten U."/>
            <person name="Grimwood J."/>
            <person name="Chapman J.A."/>
            <person name="Shapiro H."/>
            <person name="Aerts A."/>
            <person name="Otillar R.P."/>
            <person name="Terry A.Y."/>
            <person name="Boore J.L."/>
            <person name="Simakov O."/>
            <person name="Marletaz F."/>
            <person name="Cho S.-J."/>
            <person name="Edsinger-Gonzales E."/>
            <person name="Havlak P."/>
            <person name="Kuo D.-H."/>
            <person name="Larsson T."/>
            <person name="Lv J."/>
            <person name="Arendt D."/>
            <person name="Savage R."/>
            <person name="Osoegawa K."/>
            <person name="de Jong P."/>
            <person name="Lindberg D.R."/>
            <person name="Seaver E.C."/>
            <person name="Weisblat D.A."/>
            <person name="Putnam N.H."/>
            <person name="Grigoriev I.V."/>
            <person name="Rokhsar D.S."/>
        </authorList>
    </citation>
    <scope>NUCLEOTIDE SEQUENCE</scope>
    <source>
        <strain evidence="3">I ESC-2004</strain>
    </source>
</reference>
<evidence type="ECO:0000313" key="1">
    <source>
        <dbReference type="EMBL" id="ELU03254.1"/>
    </source>
</evidence>
<protein>
    <submittedName>
        <fullName evidence="1 2">Uncharacterized protein</fullName>
    </submittedName>
</protein>
<accession>R7UB87</accession>
<dbReference type="Proteomes" id="UP000014760">
    <property type="component" value="Unassembled WGS sequence"/>
</dbReference>
<feature type="non-terminal residue" evidence="1">
    <location>
        <position position="387"/>
    </location>
</feature>
<organism evidence="1">
    <name type="scientific">Capitella teleta</name>
    <name type="common">Polychaete worm</name>
    <dbReference type="NCBI Taxonomy" id="283909"/>
    <lineage>
        <taxon>Eukaryota</taxon>
        <taxon>Metazoa</taxon>
        <taxon>Spiralia</taxon>
        <taxon>Lophotrochozoa</taxon>
        <taxon>Annelida</taxon>
        <taxon>Polychaeta</taxon>
        <taxon>Sedentaria</taxon>
        <taxon>Scolecida</taxon>
        <taxon>Capitellidae</taxon>
        <taxon>Capitella</taxon>
    </lineage>
</organism>
<evidence type="ECO:0000313" key="3">
    <source>
        <dbReference type="Proteomes" id="UP000014760"/>
    </source>
</evidence>
<dbReference type="EnsemblMetazoa" id="CapteT213495">
    <property type="protein sequence ID" value="CapteP213495"/>
    <property type="gene ID" value="CapteG213495"/>
</dbReference>
<evidence type="ECO:0000313" key="2">
    <source>
        <dbReference type="EnsemblMetazoa" id="CapteP213495"/>
    </source>
</evidence>
<dbReference type="EMBL" id="KB303341">
    <property type="protein sequence ID" value="ELU03254.1"/>
    <property type="molecule type" value="Genomic_DNA"/>
</dbReference>
<dbReference type="HOGENOM" id="CLU_714902_0_0_1"/>